<evidence type="ECO:0000256" key="1">
    <source>
        <dbReference type="SAM" id="MobiDB-lite"/>
    </source>
</evidence>
<feature type="region of interest" description="Disordered" evidence="1">
    <location>
        <begin position="1"/>
        <end position="20"/>
    </location>
</feature>
<reference evidence="2 3" key="1">
    <citation type="submission" date="2018-04" db="EMBL/GenBank/DDBJ databases">
        <title>The genome of golden apple snail Pomacea canaliculata provides insight into stress tolerance and invasive adaptation.</title>
        <authorList>
            <person name="Liu C."/>
            <person name="Liu B."/>
            <person name="Ren Y."/>
            <person name="Zhang Y."/>
            <person name="Wang H."/>
            <person name="Li S."/>
            <person name="Jiang F."/>
            <person name="Yin L."/>
            <person name="Zhang G."/>
            <person name="Qian W."/>
            <person name="Fan W."/>
        </authorList>
    </citation>
    <scope>NUCLEOTIDE SEQUENCE [LARGE SCALE GENOMIC DNA]</scope>
    <source>
        <strain evidence="2">SZHN2017</strain>
        <tissue evidence="2">Muscle</tissue>
    </source>
</reference>
<gene>
    <name evidence="2" type="ORF">C0Q70_08913</name>
</gene>
<name>A0A2T7P8B1_POMCA</name>
<evidence type="ECO:0000313" key="2">
    <source>
        <dbReference type="EMBL" id="PVD29658.1"/>
    </source>
</evidence>
<keyword evidence="3" id="KW-1185">Reference proteome</keyword>
<comment type="caution">
    <text evidence="2">The sequence shown here is derived from an EMBL/GenBank/DDBJ whole genome shotgun (WGS) entry which is preliminary data.</text>
</comment>
<protein>
    <submittedName>
        <fullName evidence="2">Uncharacterized protein</fullName>
    </submittedName>
</protein>
<dbReference type="AlphaFoldDB" id="A0A2T7P8B1"/>
<sequence length="60" mass="6576">MSGNKDSASDPCNSGDSYKDVNNVTRTVCNLTAELDNKSRTVHGTSTNFSGELRWYTSSR</sequence>
<dbReference type="EMBL" id="PZQS01000005">
    <property type="protein sequence ID" value="PVD29658.1"/>
    <property type="molecule type" value="Genomic_DNA"/>
</dbReference>
<accession>A0A2T7P8B1</accession>
<dbReference type="Proteomes" id="UP000245119">
    <property type="component" value="Linkage Group LG5"/>
</dbReference>
<proteinExistence type="predicted"/>
<evidence type="ECO:0000313" key="3">
    <source>
        <dbReference type="Proteomes" id="UP000245119"/>
    </source>
</evidence>
<organism evidence="2 3">
    <name type="scientific">Pomacea canaliculata</name>
    <name type="common">Golden apple snail</name>
    <dbReference type="NCBI Taxonomy" id="400727"/>
    <lineage>
        <taxon>Eukaryota</taxon>
        <taxon>Metazoa</taxon>
        <taxon>Spiralia</taxon>
        <taxon>Lophotrochozoa</taxon>
        <taxon>Mollusca</taxon>
        <taxon>Gastropoda</taxon>
        <taxon>Caenogastropoda</taxon>
        <taxon>Architaenioglossa</taxon>
        <taxon>Ampullarioidea</taxon>
        <taxon>Ampullariidae</taxon>
        <taxon>Pomacea</taxon>
    </lineage>
</organism>